<name>A0A1L6TAS7_PISSA</name>
<evidence type="ECO:0000313" key="3">
    <source>
        <dbReference type="Proteomes" id="UP000029558"/>
    </source>
</evidence>
<dbReference type="Proteomes" id="UP000029558">
    <property type="component" value="Chromosome"/>
</dbReference>
<feature type="active site" description="Proton acceptor" evidence="1">
    <location>
        <position position="206"/>
    </location>
</feature>
<dbReference type="Gene3D" id="3.40.1090.10">
    <property type="entry name" value="Cytosolic phospholipase A2 catalytic domain"/>
    <property type="match status" value="2"/>
</dbReference>
<reference evidence="2 3" key="1">
    <citation type="journal article" date="2014" name="Genome Announc.">
        <title>Comparative Genome Analysis of Two Isolates of the Fish Pathogen Piscirickettsia salmonis from Different Hosts Reveals Major Differences in Virulence-Associated Secretion Systems.</title>
        <authorList>
            <person name="Bohle H."/>
            <person name="Henriquez P."/>
            <person name="Grothusen H."/>
            <person name="Navas E."/>
            <person name="Sandoval A."/>
            <person name="Bustamante F."/>
            <person name="Bustos P."/>
            <person name="Mancilla M."/>
        </authorList>
    </citation>
    <scope>NUCLEOTIDE SEQUENCE [LARGE SCALE GENOMIC DNA]</scope>
    <source>
        <strain evidence="3">B1-32597</strain>
    </source>
</reference>
<evidence type="ECO:0000313" key="2">
    <source>
        <dbReference type="EMBL" id="ALB22381.1"/>
    </source>
</evidence>
<dbReference type="PANTHER" id="PTHR14226">
    <property type="entry name" value="NEUROPATHY TARGET ESTERASE/SWISS CHEESE D.MELANOGASTER"/>
    <property type="match status" value="1"/>
</dbReference>
<proteinExistence type="predicted"/>
<dbReference type="PANTHER" id="PTHR14226:SF57">
    <property type="entry name" value="BLR7027 PROTEIN"/>
    <property type="match status" value="1"/>
</dbReference>
<dbReference type="GO" id="GO:0016787">
    <property type="term" value="F:hydrolase activity"/>
    <property type="evidence" value="ECO:0007669"/>
    <property type="project" value="UniProtKB-UniRule"/>
</dbReference>
<gene>
    <name evidence="2" type="ORF">KU39_1198</name>
</gene>
<dbReference type="InterPro" id="IPR021095">
    <property type="entry name" value="DUF3734"/>
</dbReference>
<dbReference type="Pfam" id="PF01734">
    <property type="entry name" value="Patatin"/>
    <property type="match status" value="1"/>
</dbReference>
<sequence>MTTAQVNYFDEVVYLFQGGGAMGAFQVGVYEALMEEMYSPDWIVGISIGAINASLIAGNPPGEGIAKLEEFWSRITRRHYPLPVTDYFGIRKLYNYWSAQTTLLFGQPNFFEPHWLSPLLLTPKTPDLISFYSTLPLKQTLIDLIDFDYLNRAYMRLSIGAVDLETGEQVFFDNTKHTLTPEHIMASCALPPGFPAIKIDGHYYWDGGLYSNTPILAVTNEPEHKNRLCFLVNLFNPKGVPPHSLDGVQERAKDIEYASHLRTIIEQYDSKQYLQGIIAQLAEHIPEEIKHKENLQELLKYGDSHKLHVAQINYKSKQGTELHSKDYEFSELSADDHRSQGYKNALALVKNPDWFYEQHIESKTVVHKLDDQDHPHQ</sequence>
<dbReference type="EMBL" id="CP012508">
    <property type="protein sequence ID" value="ALB22381.1"/>
    <property type="molecule type" value="Genomic_DNA"/>
</dbReference>
<dbReference type="InterPro" id="IPR002641">
    <property type="entry name" value="PNPLA_dom"/>
</dbReference>
<keyword evidence="1" id="KW-0378">Hydrolase</keyword>
<dbReference type="OrthoDB" id="5290098at2"/>
<dbReference type="GO" id="GO:0016042">
    <property type="term" value="P:lipid catabolic process"/>
    <property type="evidence" value="ECO:0007669"/>
    <property type="project" value="UniProtKB-UniRule"/>
</dbReference>
<keyword evidence="1" id="KW-0443">Lipid metabolism</keyword>
<dbReference type="SUPFAM" id="SSF52151">
    <property type="entry name" value="FabD/lysophospholipase-like"/>
    <property type="match status" value="1"/>
</dbReference>
<dbReference type="Pfam" id="PF12536">
    <property type="entry name" value="DUF3734"/>
    <property type="match status" value="1"/>
</dbReference>
<dbReference type="RefSeq" id="WP_017376430.1">
    <property type="nucleotide sequence ID" value="NZ_CP012508.1"/>
</dbReference>
<feature type="short sequence motif" description="GXSXG" evidence="1">
    <location>
        <begin position="45"/>
        <end position="49"/>
    </location>
</feature>
<feature type="active site" description="Nucleophile" evidence="1">
    <location>
        <position position="47"/>
    </location>
</feature>
<dbReference type="InterPro" id="IPR050301">
    <property type="entry name" value="NTE"/>
</dbReference>
<protein>
    <submittedName>
        <fullName evidence="2">Patatin-like phospholipase family protein</fullName>
    </submittedName>
</protein>
<feature type="short sequence motif" description="DGA/G" evidence="1">
    <location>
        <begin position="206"/>
        <end position="208"/>
    </location>
</feature>
<accession>A0A1L6TAS7</accession>
<dbReference type="CDD" id="cd07209">
    <property type="entry name" value="Pat_hypo_Ecoli_Z1214_like"/>
    <property type="match status" value="1"/>
</dbReference>
<feature type="short sequence motif" description="GXGXXG" evidence="1">
    <location>
        <begin position="18"/>
        <end position="23"/>
    </location>
</feature>
<evidence type="ECO:0000256" key="1">
    <source>
        <dbReference type="PROSITE-ProRule" id="PRU01161"/>
    </source>
</evidence>
<keyword evidence="1" id="KW-0442">Lipid degradation</keyword>
<dbReference type="PROSITE" id="PS51635">
    <property type="entry name" value="PNPLA"/>
    <property type="match status" value="1"/>
</dbReference>
<organism evidence="2 3">
    <name type="scientific">Piscirickettsia salmonis</name>
    <dbReference type="NCBI Taxonomy" id="1238"/>
    <lineage>
        <taxon>Bacteria</taxon>
        <taxon>Pseudomonadati</taxon>
        <taxon>Pseudomonadota</taxon>
        <taxon>Gammaproteobacteria</taxon>
        <taxon>Thiotrichales</taxon>
        <taxon>Piscirickettsiaceae</taxon>
        <taxon>Piscirickettsia</taxon>
    </lineage>
</organism>
<dbReference type="AlphaFoldDB" id="A0A1L6TAS7"/>
<dbReference type="InterPro" id="IPR016035">
    <property type="entry name" value="Acyl_Trfase/lysoPLipase"/>
</dbReference>